<comment type="caution">
    <text evidence="2">The sequence shown here is derived from an EMBL/GenBank/DDBJ whole genome shotgun (WGS) entry which is preliminary data.</text>
</comment>
<organism evidence="2 3">
    <name type="scientific">Plastorhodobacter daqingensis</name>
    <dbReference type="NCBI Taxonomy" id="1387281"/>
    <lineage>
        <taxon>Bacteria</taxon>
        <taxon>Pseudomonadati</taxon>
        <taxon>Pseudomonadota</taxon>
        <taxon>Alphaproteobacteria</taxon>
        <taxon>Rhodobacterales</taxon>
        <taxon>Paracoccaceae</taxon>
        <taxon>Plastorhodobacter</taxon>
    </lineage>
</organism>
<proteinExistence type="predicted"/>
<dbReference type="RefSeq" id="WP_377400227.1">
    <property type="nucleotide sequence ID" value="NZ_JBHTFQ010000002.1"/>
</dbReference>
<name>A0ABW2UG09_9RHOB</name>
<evidence type="ECO:0000256" key="1">
    <source>
        <dbReference type="SAM" id="SignalP"/>
    </source>
</evidence>
<feature type="chain" id="PRO_5046243215" evidence="1">
    <location>
        <begin position="22"/>
        <end position="198"/>
    </location>
</feature>
<evidence type="ECO:0000313" key="3">
    <source>
        <dbReference type="Proteomes" id="UP001596516"/>
    </source>
</evidence>
<evidence type="ECO:0000313" key="2">
    <source>
        <dbReference type="EMBL" id="MFC7703611.1"/>
    </source>
</evidence>
<reference evidence="3" key="1">
    <citation type="journal article" date="2019" name="Int. J. Syst. Evol. Microbiol.">
        <title>The Global Catalogue of Microorganisms (GCM) 10K type strain sequencing project: providing services to taxonomists for standard genome sequencing and annotation.</title>
        <authorList>
            <consortium name="The Broad Institute Genomics Platform"/>
            <consortium name="The Broad Institute Genome Sequencing Center for Infectious Disease"/>
            <person name="Wu L."/>
            <person name="Ma J."/>
        </authorList>
    </citation>
    <scope>NUCLEOTIDE SEQUENCE [LARGE SCALE GENOMIC DNA]</scope>
    <source>
        <strain evidence="3">CGMCC 1.12750</strain>
    </source>
</reference>
<dbReference type="EMBL" id="JBHTFQ010000002">
    <property type="protein sequence ID" value="MFC7703611.1"/>
    <property type="molecule type" value="Genomic_DNA"/>
</dbReference>
<gene>
    <name evidence="2" type="ORF">ACFQXB_05315</name>
</gene>
<feature type="signal peptide" evidence="1">
    <location>
        <begin position="1"/>
        <end position="21"/>
    </location>
</feature>
<sequence>MPVPRFSLTPLSLFLALPLVAACSASPPAPQQATDFLPADHSPRTRTLAEVKDMNDMLDAQTAPSRPQTIASLPPMPGAEGMTLVQASPGAITGLGFAVVSSQPGQGLNQKRLMAIKAARMEAMRDLTEQIHGLRIDGYLTLQQAMVRDDRLTAAVSGSIRGARTVRITPKGADSYEVLLELDQDTIGYLINLARGHA</sequence>
<accession>A0ABW2UG09</accession>
<keyword evidence="1" id="KW-0732">Signal</keyword>
<keyword evidence="2" id="KW-0449">Lipoprotein</keyword>
<protein>
    <submittedName>
        <fullName evidence="2">LPP20 family lipoprotein</fullName>
    </submittedName>
</protein>
<dbReference type="PROSITE" id="PS51257">
    <property type="entry name" value="PROKAR_LIPOPROTEIN"/>
    <property type="match status" value="1"/>
</dbReference>
<dbReference type="Proteomes" id="UP001596516">
    <property type="component" value="Unassembled WGS sequence"/>
</dbReference>
<keyword evidence="3" id="KW-1185">Reference proteome</keyword>